<dbReference type="Proteomes" id="UP000294664">
    <property type="component" value="Unassembled WGS sequence"/>
</dbReference>
<feature type="domain" description="ABC-type transport auxiliary lipoprotein component" evidence="1">
    <location>
        <begin position="46"/>
        <end position="200"/>
    </location>
</feature>
<sequence>MVRELRNKDVRRLNPLRPSLRVGVAGLCLLLAGCGTAPVPTFDLSAPTAFSARGGGGQLVVVTPTALAALDTQQILVEPAPGQVTYLPEAQWSDRLPALLQARLIEAFENGSKIRRVARPNDGVAADYQLNVDIRTFGVQIAAGAPDAVVSLSVKVIATASGHIVAAQVFSARVPVSAMNGAGVTAALDAASDTVLRDIVIWASARS</sequence>
<protein>
    <submittedName>
        <fullName evidence="2">Cholesterol transport system auxiliary component</fullName>
    </submittedName>
</protein>
<dbReference type="SUPFAM" id="SSF159594">
    <property type="entry name" value="XCC0632-like"/>
    <property type="match status" value="1"/>
</dbReference>
<name>A0A4R3LNJ0_9HYPH</name>
<evidence type="ECO:0000259" key="1">
    <source>
        <dbReference type="Pfam" id="PF03886"/>
    </source>
</evidence>
<reference evidence="2 3" key="1">
    <citation type="submission" date="2019-03" db="EMBL/GenBank/DDBJ databases">
        <title>Genomic Encyclopedia of Type Strains, Phase IV (KMG-IV): sequencing the most valuable type-strain genomes for metagenomic binning, comparative biology and taxonomic classification.</title>
        <authorList>
            <person name="Goeker M."/>
        </authorList>
    </citation>
    <scope>NUCLEOTIDE SEQUENCE [LARGE SCALE GENOMIC DNA]</scope>
    <source>
        <strain evidence="2 3">DSM 9035</strain>
    </source>
</reference>
<dbReference type="Pfam" id="PF03886">
    <property type="entry name" value="ABC_trans_aux"/>
    <property type="match status" value="1"/>
</dbReference>
<dbReference type="EMBL" id="SMAI01000020">
    <property type="protein sequence ID" value="TCT01009.1"/>
    <property type="molecule type" value="Genomic_DNA"/>
</dbReference>
<comment type="caution">
    <text evidence="2">The sequence shown here is derived from an EMBL/GenBank/DDBJ whole genome shotgun (WGS) entry which is preliminary data.</text>
</comment>
<evidence type="ECO:0000313" key="2">
    <source>
        <dbReference type="EMBL" id="TCT01009.1"/>
    </source>
</evidence>
<gene>
    <name evidence="2" type="ORF">EDC64_12097</name>
</gene>
<dbReference type="Gene3D" id="3.40.50.10610">
    <property type="entry name" value="ABC-type transport auxiliary lipoprotein component"/>
    <property type="match status" value="1"/>
</dbReference>
<dbReference type="AlphaFoldDB" id="A0A4R3LNJ0"/>
<dbReference type="PROSITE" id="PS51257">
    <property type="entry name" value="PROKAR_LIPOPROTEIN"/>
    <property type="match status" value="1"/>
</dbReference>
<accession>A0A4R3LNJ0</accession>
<keyword evidence="3" id="KW-1185">Reference proteome</keyword>
<evidence type="ECO:0000313" key="3">
    <source>
        <dbReference type="Proteomes" id="UP000294664"/>
    </source>
</evidence>
<proteinExistence type="predicted"/>
<dbReference type="InterPro" id="IPR005586">
    <property type="entry name" value="ABC_trans_aux"/>
</dbReference>
<organism evidence="2 3">
    <name type="scientific">Aquabacter spiritensis</name>
    <dbReference type="NCBI Taxonomy" id="933073"/>
    <lineage>
        <taxon>Bacteria</taxon>
        <taxon>Pseudomonadati</taxon>
        <taxon>Pseudomonadota</taxon>
        <taxon>Alphaproteobacteria</taxon>
        <taxon>Hyphomicrobiales</taxon>
        <taxon>Xanthobacteraceae</taxon>
        <taxon>Aquabacter</taxon>
    </lineage>
</organism>